<protein>
    <submittedName>
        <fullName evidence="2">Uncharacterized protein</fullName>
    </submittedName>
</protein>
<evidence type="ECO:0000313" key="2">
    <source>
        <dbReference type="EMBL" id="RWU10337.1"/>
    </source>
</evidence>
<dbReference type="RefSeq" id="WP_113645832.1">
    <property type="nucleotide sequence ID" value="NZ_QMHN01000001.1"/>
</dbReference>
<keyword evidence="3" id="KW-1185">Reference proteome</keyword>
<organism evidence="2 3">
    <name type="scientific">Pedobacter chitinilyticus</name>
    <dbReference type="NCBI Taxonomy" id="2233776"/>
    <lineage>
        <taxon>Bacteria</taxon>
        <taxon>Pseudomonadati</taxon>
        <taxon>Bacteroidota</taxon>
        <taxon>Sphingobacteriia</taxon>
        <taxon>Sphingobacteriales</taxon>
        <taxon>Sphingobacteriaceae</taxon>
        <taxon>Pedobacter</taxon>
    </lineage>
</organism>
<feature type="chain" id="PRO_5019372476" evidence="1">
    <location>
        <begin position="17"/>
        <end position="236"/>
    </location>
</feature>
<keyword evidence="1" id="KW-0732">Signal</keyword>
<name>A0A443Z1C3_9SPHI</name>
<accession>A0A443Z1C3</accession>
<gene>
    <name evidence="2" type="ORF">DPV69_03055</name>
</gene>
<dbReference type="EMBL" id="SAYW01000001">
    <property type="protein sequence ID" value="RWU10337.1"/>
    <property type="molecule type" value="Genomic_DNA"/>
</dbReference>
<reference evidence="2 3" key="1">
    <citation type="submission" date="2018-06" db="EMBL/GenBank/DDBJ databases">
        <title>Pedobacter endophyticus sp. nov., an endophytic bacterium isolated from a leaf of Triticum aestivum.</title>
        <authorList>
            <person name="Zhang L."/>
        </authorList>
    </citation>
    <scope>NUCLEOTIDE SEQUENCE [LARGE SCALE GENOMIC DNA]</scope>
    <source>
        <strain evidence="2 3">CM134L-2</strain>
    </source>
</reference>
<feature type="signal peptide" evidence="1">
    <location>
        <begin position="1"/>
        <end position="16"/>
    </location>
</feature>
<dbReference type="Proteomes" id="UP000284120">
    <property type="component" value="Unassembled WGS sequence"/>
</dbReference>
<dbReference type="OrthoDB" id="702987at2"/>
<proteinExistence type="predicted"/>
<evidence type="ECO:0000256" key="1">
    <source>
        <dbReference type="SAM" id="SignalP"/>
    </source>
</evidence>
<dbReference type="AlphaFoldDB" id="A0A443Z1C3"/>
<sequence>MRILCLFLLISYSCYAQNSNVATIGYADKFDKLPKLNLVKSTQAKYDSIPVKNMLSQPKLFGDGANLSIQTKKGMLNLKKYREKVNSAEGFKGYQYAGYYPSLQMHALFSHHTAEHIGFSDLVLVDDLSAKKYAIASVGDDAVQLPIPSPNGKYLVYFYNWVYQKNSSFIGVLKIGSRNHPQTLLTEKASYETKKWAVEGIKWLDDRSFIVKTSAEEKNGQAKVKQYAYYLAQLQP</sequence>
<comment type="caution">
    <text evidence="2">The sequence shown here is derived from an EMBL/GenBank/DDBJ whole genome shotgun (WGS) entry which is preliminary data.</text>
</comment>
<evidence type="ECO:0000313" key="3">
    <source>
        <dbReference type="Proteomes" id="UP000284120"/>
    </source>
</evidence>